<accession>A0A7G2C9Y5</accession>
<reference evidence="1 2" key="1">
    <citation type="submission" date="2020-08" db="EMBL/GenBank/DDBJ databases">
        <authorList>
            <person name="Newling K."/>
            <person name="Davey J."/>
            <person name="Forrester S."/>
        </authorList>
    </citation>
    <scope>NUCLEOTIDE SEQUENCE [LARGE SCALE GENOMIC DNA]</scope>
    <source>
        <strain evidence="2">Crithidia deanei Carvalho (ATCC PRA-265)</strain>
    </source>
</reference>
<sequence>MRTVDLIEPTSAVYEAILSSLYFLAQEGGEPTIGIVGEERVLHRAQIGDAAGYYFGAALSQHRANQAVAAGEADMRPVTASLWTTFFVVAATCQVAPKLMDLWFDEFLQFFDEEKQLQSRTVKKEPPPLEEPEVGDMDVSLHQQDLLGKEAQEAEMEMSAPAALPYDAVHAILSWSAASRDIQRALRFFKEFNTRGLFLSGEGPSLPPGSLTAKSNDKQVQLLQLRLLVKLMSTGKSVKMDGGLKALITNDVKRLIDLSVIQAASWGTVNDLLSGLSMPSAMKLLKLCSSSRPEGDGSVPFAMWASLLRRCAHEHHLDQAESLFEFIRRRFQLTSLQKRELVEIAIRMYVTLPTPDFASAMHIFTEHVVHTPEGEPPVKADTTLYTLLIKAADSPNAAMMVFLEGCAEGVELQYETFEALLGAERDVSRLSRKLPHDYTSSALDSLLSIPSDVDAHQRREEALRLRNKPLFNSTGDSS</sequence>
<dbReference type="EMBL" id="LR877149">
    <property type="protein sequence ID" value="CAD2215794.1"/>
    <property type="molecule type" value="Genomic_DNA"/>
</dbReference>
<protein>
    <submittedName>
        <fullName evidence="1">Uncharacterized protein</fullName>
    </submittedName>
</protein>
<dbReference type="VEuPathDB" id="TriTrypDB:ADEAN_000325200"/>
<dbReference type="OrthoDB" id="272249at2759"/>
<evidence type="ECO:0000313" key="1">
    <source>
        <dbReference type="EMBL" id="CAD2215794.1"/>
    </source>
</evidence>
<keyword evidence="2" id="KW-1185">Reference proteome</keyword>
<gene>
    <name evidence="1" type="ORF">ADEAN_000325200</name>
</gene>
<evidence type="ECO:0000313" key="2">
    <source>
        <dbReference type="Proteomes" id="UP000515908"/>
    </source>
</evidence>
<name>A0A7G2C9Y5_9TRYP</name>
<organism evidence="1 2">
    <name type="scientific">Angomonas deanei</name>
    <dbReference type="NCBI Taxonomy" id="59799"/>
    <lineage>
        <taxon>Eukaryota</taxon>
        <taxon>Discoba</taxon>
        <taxon>Euglenozoa</taxon>
        <taxon>Kinetoplastea</taxon>
        <taxon>Metakinetoplastina</taxon>
        <taxon>Trypanosomatida</taxon>
        <taxon>Trypanosomatidae</taxon>
        <taxon>Strigomonadinae</taxon>
        <taxon>Angomonas</taxon>
    </lineage>
</organism>
<dbReference type="Proteomes" id="UP000515908">
    <property type="component" value="Chromosome 05"/>
</dbReference>
<dbReference type="AlphaFoldDB" id="A0A7G2C9Y5"/>
<proteinExistence type="predicted"/>